<gene>
    <name evidence="1" type="ORF">A9A72_124904</name>
</gene>
<evidence type="ECO:0008006" key="3">
    <source>
        <dbReference type="Google" id="ProtNLM"/>
    </source>
</evidence>
<proteinExistence type="predicted"/>
<evidence type="ECO:0000313" key="1">
    <source>
        <dbReference type="EMBL" id="TYP62151.1"/>
    </source>
</evidence>
<comment type="caution">
    <text evidence="1">The sequence shown here is derived from an EMBL/GenBank/DDBJ whole genome shotgun (WGS) entry which is preliminary data.</text>
</comment>
<dbReference type="AlphaFoldDB" id="A0A5S5B522"/>
<organism evidence="1 2">
    <name type="scientific">Stutzerimonas stutzeri</name>
    <name type="common">Pseudomonas stutzeri</name>
    <dbReference type="NCBI Taxonomy" id="316"/>
    <lineage>
        <taxon>Bacteria</taxon>
        <taxon>Pseudomonadati</taxon>
        <taxon>Pseudomonadota</taxon>
        <taxon>Gammaproteobacteria</taxon>
        <taxon>Pseudomonadales</taxon>
        <taxon>Pseudomonadaceae</taxon>
        <taxon>Stutzerimonas</taxon>
    </lineage>
</organism>
<accession>A0A5S5B522</accession>
<dbReference type="Proteomes" id="UP000324282">
    <property type="component" value="Unassembled WGS sequence"/>
</dbReference>
<protein>
    <recommendedName>
        <fullName evidence="3">DUF1127 domain-containing protein</fullName>
    </recommendedName>
</protein>
<reference evidence="1 2" key="1">
    <citation type="submission" date="2019-07" db="EMBL/GenBank/DDBJ databases">
        <title>Deep subsurface shale carbon reservoir microbial communities from Ohio and West Virginia, USA.</title>
        <authorList>
            <person name="Wrighton K."/>
        </authorList>
    </citation>
    <scope>NUCLEOTIDE SEQUENCE [LARGE SCALE GENOMIC DNA]</scope>
    <source>
        <strain evidence="1 2">NP_8Ht</strain>
    </source>
</reference>
<dbReference type="EMBL" id="VNHQ01000014">
    <property type="protein sequence ID" value="TYP62151.1"/>
    <property type="molecule type" value="Genomic_DNA"/>
</dbReference>
<sequence>MNCTEEQLKRDRSAGIQEPSIPDVYLPAMWPVEMHALALDWFKAWRKRRLYRRLLRLSDRQLPLRDLSRTLLLAKASTPLRQIVQEQRNGRARR</sequence>
<evidence type="ECO:0000313" key="2">
    <source>
        <dbReference type="Proteomes" id="UP000324282"/>
    </source>
</evidence>
<dbReference type="RefSeq" id="WP_187433566.1">
    <property type="nucleotide sequence ID" value="NZ_VNHQ01000014.1"/>
</dbReference>
<name>A0A5S5B522_STUST</name>